<proteinExistence type="inferred from homology"/>
<dbReference type="InterPro" id="IPR019189">
    <property type="entry name" value="Ribosomal_mL41"/>
</dbReference>
<keyword evidence="6" id="KW-0687">Ribonucleoprotein</keyword>
<protein>
    <recommendedName>
        <fullName evidence="9">Mitochondrial ribosomal protein L27</fullName>
    </recommendedName>
</protein>
<evidence type="ECO:0000256" key="4">
    <source>
        <dbReference type="ARBA" id="ARBA00022980"/>
    </source>
</evidence>
<dbReference type="GO" id="GO:0005762">
    <property type="term" value="C:mitochondrial large ribosomal subunit"/>
    <property type="evidence" value="ECO:0007669"/>
    <property type="project" value="InterPro"/>
</dbReference>
<sequence length="95" mass="10718">MFRPTSSLLSKFISKSAAARLPLDAKRAGKGYTKHFNGTKQGRHTSKGTYVLEKHKMVEIKAPEEGWEDSFKLKPYVFTGVGKEETKPYDPNENV</sequence>
<dbReference type="PANTHER" id="PTHR21338">
    <property type="entry name" value="MITOCHONDRIAL RIBOSOMAL PROTEIN L41"/>
    <property type="match status" value="1"/>
</dbReference>
<organism evidence="7 8">
    <name type="scientific">Triparma laevis f. inornata</name>
    <dbReference type="NCBI Taxonomy" id="1714386"/>
    <lineage>
        <taxon>Eukaryota</taxon>
        <taxon>Sar</taxon>
        <taxon>Stramenopiles</taxon>
        <taxon>Ochrophyta</taxon>
        <taxon>Bolidophyceae</taxon>
        <taxon>Parmales</taxon>
        <taxon>Triparmaceae</taxon>
        <taxon>Triparma</taxon>
    </lineage>
</organism>
<evidence type="ECO:0000313" key="8">
    <source>
        <dbReference type="Proteomes" id="UP001162640"/>
    </source>
</evidence>
<dbReference type="EMBL" id="BLQM01000017">
    <property type="protein sequence ID" value="GMH50770.1"/>
    <property type="molecule type" value="Genomic_DNA"/>
</dbReference>
<dbReference type="Pfam" id="PF09809">
    <property type="entry name" value="MRP-L27"/>
    <property type="match status" value="1"/>
</dbReference>
<evidence type="ECO:0000256" key="5">
    <source>
        <dbReference type="ARBA" id="ARBA00023128"/>
    </source>
</evidence>
<evidence type="ECO:0000256" key="2">
    <source>
        <dbReference type="ARBA" id="ARBA00010152"/>
    </source>
</evidence>
<dbReference type="PANTHER" id="PTHR21338:SF0">
    <property type="entry name" value="LARGE RIBOSOMAL SUBUNIT PROTEIN ML41"/>
    <property type="match status" value="1"/>
</dbReference>
<accession>A0A9W6ZIT1</accession>
<dbReference type="AlphaFoldDB" id="A0A9W6ZIT1"/>
<evidence type="ECO:0000256" key="6">
    <source>
        <dbReference type="ARBA" id="ARBA00023274"/>
    </source>
</evidence>
<keyword evidence="4" id="KW-0689">Ribosomal protein</keyword>
<dbReference type="GO" id="GO:0006412">
    <property type="term" value="P:translation"/>
    <property type="evidence" value="ECO:0007669"/>
    <property type="project" value="TreeGrafter"/>
</dbReference>
<dbReference type="Proteomes" id="UP001162640">
    <property type="component" value="Unassembled WGS sequence"/>
</dbReference>
<evidence type="ECO:0000313" key="7">
    <source>
        <dbReference type="EMBL" id="GMH50770.1"/>
    </source>
</evidence>
<comment type="subcellular location">
    <subcellularLocation>
        <location evidence="1">Mitochondrion</location>
    </subcellularLocation>
</comment>
<evidence type="ECO:0000256" key="3">
    <source>
        <dbReference type="ARBA" id="ARBA00022946"/>
    </source>
</evidence>
<keyword evidence="3" id="KW-0809">Transit peptide</keyword>
<comment type="caution">
    <text evidence="7">The sequence shown here is derived from an EMBL/GenBank/DDBJ whole genome shotgun (WGS) entry which is preliminary data.</text>
</comment>
<evidence type="ECO:0000256" key="1">
    <source>
        <dbReference type="ARBA" id="ARBA00004173"/>
    </source>
</evidence>
<keyword evidence="5" id="KW-0496">Mitochondrion</keyword>
<dbReference type="GO" id="GO:0003735">
    <property type="term" value="F:structural constituent of ribosome"/>
    <property type="evidence" value="ECO:0007669"/>
    <property type="project" value="InterPro"/>
</dbReference>
<gene>
    <name evidence="7" type="ORF">TL16_g00863</name>
</gene>
<name>A0A9W6ZIT1_9STRA</name>
<evidence type="ECO:0008006" key="9">
    <source>
        <dbReference type="Google" id="ProtNLM"/>
    </source>
</evidence>
<reference evidence="8" key="1">
    <citation type="journal article" date="2023" name="Commun. Biol.">
        <title>Genome analysis of Parmales, the sister group of diatoms, reveals the evolutionary specialization of diatoms from phago-mixotrophs to photoautotrophs.</title>
        <authorList>
            <person name="Ban H."/>
            <person name="Sato S."/>
            <person name="Yoshikawa S."/>
            <person name="Yamada K."/>
            <person name="Nakamura Y."/>
            <person name="Ichinomiya M."/>
            <person name="Sato N."/>
            <person name="Blanc-Mathieu R."/>
            <person name="Endo H."/>
            <person name="Kuwata A."/>
            <person name="Ogata H."/>
        </authorList>
    </citation>
    <scope>NUCLEOTIDE SEQUENCE [LARGE SCALE GENOMIC DNA]</scope>
</reference>
<comment type="similarity">
    <text evidence="2">Belongs to the mitochondrion-specific ribosomal protein mL41 family.</text>
</comment>